<evidence type="ECO:0000313" key="2">
    <source>
        <dbReference type="Proteomes" id="UP000072189"/>
    </source>
</evidence>
<comment type="caution">
    <text evidence="1">The sequence shown here is derived from an EMBL/GenBank/DDBJ whole genome shotgun (WGS) entry which is preliminary data.</text>
</comment>
<organism evidence="1 2">
    <name type="scientific">Microbacterium testaceum</name>
    <name type="common">Aureobacterium testaceum</name>
    <name type="synonym">Brevibacterium testaceum</name>
    <dbReference type="NCBI Taxonomy" id="2033"/>
    <lineage>
        <taxon>Bacteria</taxon>
        <taxon>Bacillati</taxon>
        <taxon>Actinomycetota</taxon>
        <taxon>Actinomycetes</taxon>
        <taxon>Micrococcales</taxon>
        <taxon>Microbacteriaceae</taxon>
        <taxon>Microbacterium</taxon>
    </lineage>
</organism>
<accession>A0A147F5S1</accession>
<proteinExistence type="predicted"/>
<reference evidence="1 2" key="1">
    <citation type="journal article" date="2016" name="Front. Microbiol.">
        <title>Genomic Resource of Rice Seed Associated Bacteria.</title>
        <authorList>
            <person name="Midha S."/>
            <person name="Bansal K."/>
            <person name="Sharma S."/>
            <person name="Kumar N."/>
            <person name="Patil P.P."/>
            <person name="Chaudhry V."/>
            <person name="Patil P.B."/>
        </authorList>
    </citation>
    <scope>NUCLEOTIDE SEQUENCE [LARGE SCALE GENOMIC DNA]</scope>
    <source>
        <strain evidence="1 2">RSA3</strain>
    </source>
</reference>
<name>A0A147F5S1_MICTE</name>
<dbReference type="RefSeq" id="WP_058614535.1">
    <property type="nucleotide sequence ID" value="NZ_LDRV01000080.1"/>
</dbReference>
<dbReference type="EMBL" id="LDRV01000080">
    <property type="protein sequence ID" value="KTS09908.1"/>
    <property type="molecule type" value="Genomic_DNA"/>
</dbReference>
<evidence type="ECO:0000313" key="1">
    <source>
        <dbReference type="EMBL" id="KTS09908.1"/>
    </source>
</evidence>
<dbReference type="AlphaFoldDB" id="A0A147F5S1"/>
<dbReference type="PATRIC" id="fig|2033.7.peg.3259"/>
<dbReference type="Proteomes" id="UP000072189">
    <property type="component" value="Unassembled WGS sequence"/>
</dbReference>
<protein>
    <submittedName>
        <fullName evidence="1">Uncharacterized protein</fullName>
    </submittedName>
</protein>
<gene>
    <name evidence="1" type="ORF">RSA3_12265</name>
</gene>
<sequence length="132" mass="15122">MTVEAKIRRGPYTGYTVKVDTRESTTSVHYDTATNGALARFSYRLFRIPSERLLVVRYFHDATSDDRQHAERRMHVQGALFYQNRAEAQCRRRPNGTYVFRIIGGRIVDDPLVQLELETIIDCSQAASGRPA</sequence>